<dbReference type="Proteomes" id="UP000002669">
    <property type="component" value="Unassembled WGS sequence"/>
</dbReference>
<dbReference type="VEuPathDB" id="FungiDB:MGYG_05489"/>
<sequence>MTRPPAQTPSQSCLTLGIEVEFYAALKVPSICREYIRESITNLLGDRLQQLRLSGPDGVGSTFEVVDSDSEDGQHESKFVDYSHWNLTTFATAQPRNSFWFSGYGSQPIEIISPPYWASTTHWELDLQRIFCCRVGKFNPITEQKLRLFHELNRTTSIHAHVGNGVGPGSCFPFHTIRNLAMILLVYEPVIDQLLDAELYSFHTLFNYCDNSQEPQSISSTNNPYFQPPNLPAKSDRQVLARHLFNTCTDIRSVIRAMSYSPLDEILAANRLRYYKFNFNPLLDSLDAPLPEPKPKPGAVVDKEASNGHTDATIPASTPKSQPSYPTPKRKSPTVEFRQQIGTMDPDTMIYWVRFLAALVEFSSKLSDQAVIEFLGLEGIDIDYSTSSSGDESLDEERQTPSVTINTPTKSSNSLSALALLTNRQPVGSLCRILTAMDSFMMDLDRENVRYWRRKVWP</sequence>
<keyword evidence="3" id="KW-1185">Reference proteome</keyword>
<name>E4UW48_ARTGP</name>
<feature type="region of interest" description="Disordered" evidence="1">
    <location>
        <begin position="288"/>
        <end position="335"/>
    </location>
</feature>
<feature type="compositionally biased region" description="Polar residues" evidence="1">
    <location>
        <begin position="307"/>
        <end position="324"/>
    </location>
</feature>
<dbReference type="OrthoDB" id="412402at2759"/>
<accession>E4UW48</accession>
<organism evidence="3">
    <name type="scientific">Arthroderma gypseum (strain ATCC MYA-4604 / CBS 118893)</name>
    <name type="common">Microsporum gypseum</name>
    <dbReference type="NCBI Taxonomy" id="535722"/>
    <lineage>
        <taxon>Eukaryota</taxon>
        <taxon>Fungi</taxon>
        <taxon>Dikarya</taxon>
        <taxon>Ascomycota</taxon>
        <taxon>Pezizomycotina</taxon>
        <taxon>Eurotiomycetes</taxon>
        <taxon>Eurotiomycetidae</taxon>
        <taxon>Onygenales</taxon>
        <taxon>Arthrodermataceae</taxon>
        <taxon>Nannizzia</taxon>
    </lineage>
</organism>
<gene>
    <name evidence="2" type="ORF">MGYG_05489</name>
</gene>
<feature type="region of interest" description="Disordered" evidence="1">
    <location>
        <begin position="386"/>
        <end position="408"/>
    </location>
</feature>
<dbReference type="HOGENOM" id="CLU_625568_0_0_1"/>
<dbReference type="RefSeq" id="XP_003172907.1">
    <property type="nucleotide sequence ID" value="XM_003172859.1"/>
</dbReference>
<proteinExistence type="predicted"/>
<dbReference type="EMBL" id="DS989825">
    <property type="protein sequence ID" value="EFR02496.1"/>
    <property type="molecule type" value="Genomic_DNA"/>
</dbReference>
<dbReference type="PANTHER" id="PTHR36847:SF1">
    <property type="entry name" value="AMIDOLIGASE ENZYME"/>
    <property type="match status" value="1"/>
</dbReference>
<reference evidence="3" key="1">
    <citation type="journal article" date="2012" name="MBio">
        <title>Comparative genome analysis of Trichophyton rubrum and related dermatophytes reveals candidate genes involved in infection.</title>
        <authorList>
            <person name="Martinez D.A."/>
            <person name="Oliver B.G."/>
            <person name="Graeser Y."/>
            <person name="Goldberg J.M."/>
            <person name="Li W."/>
            <person name="Martinez-Rossi N.M."/>
            <person name="Monod M."/>
            <person name="Shelest E."/>
            <person name="Barton R.C."/>
            <person name="Birch E."/>
            <person name="Brakhage A.A."/>
            <person name="Chen Z."/>
            <person name="Gurr S.J."/>
            <person name="Heiman D."/>
            <person name="Heitman J."/>
            <person name="Kosti I."/>
            <person name="Rossi A."/>
            <person name="Saif S."/>
            <person name="Samalova M."/>
            <person name="Saunders C.W."/>
            <person name="Shea T."/>
            <person name="Summerbell R.C."/>
            <person name="Xu J."/>
            <person name="Young S."/>
            <person name="Zeng Q."/>
            <person name="Birren B.W."/>
            <person name="Cuomo C.A."/>
            <person name="White T.C."/>
        </authorList>
    </citation>
    <scope>NUCLEOTIDE SEQUENCE [LARGE SCALE GENOMIC DNA]</scope>
    <source>
        <strain evidence="3">ATCC MYA-4604 / CBS 118893</strain>
    </source>
</reference>
<dbReference type="AlphaFoldDB" id="E4UW48"/>
<evidence type="ECO:0000313" key="3">
    <source>
        <dbReference type="Proteomes" id="UP000002669"/>
    </source>
</evidence>
<dbReference type="GeneID" id="10028183"/>
<dbReference type="InParanoid" id="E4UW48"/>
<protein>
    <submittedName>
        <fullName evidence="2">Uncharacterized protein</fullName>
    </submittedName>
</protein>
<dbReference type="PANTHER" id="PTHR36847">
    <property type="entry name" value="AMIDOLIGASE ENZYME"/>
    <property type="match status" value="1"/>
</dbReference>
<evidence type="ECO:0000313" key="2">
    <source>
        <dbReference type="EMBL" id="EFR02496.1"/>
    </source>
</evidence>
<dbReference type="OMA" id="RHLFNTC"/>
<evidence type="ECO:0000256" key="1">
    <source>
        <dbReference type="SAM" id="MobiDB-lite"/>
    </source>
</evidence>
<dbReference type="eggNOG" id="ENOG502SUNA">
    <property type="taxonomic scope" value="Eukaryota"/>
</dbReference>